<protein>
    <recommendedName>
        <fullName evidence="6">Class C sortase</fullName>
    </recommendedName>
</protein>
<feature type="transmembrane region" description="Helical" evidence="3">
    <location>
        <begin position="17"/>
        <end position="36"/>
    </location>
</feature>
<keyword evidence="1" id="KW-0378">Hydrolase</keyword>
<gene>
    <name evidence="4" type="ORF">CBF27_03055</name>
</gene>
<name>A0A430B0Q0_9ENTE</name>
<accession>A0A430B0Q0</accession>
<dbReference type="NCBIfam" id="TIGR01076">
    <property type="entry name" value="sortase_fam"/>
    <property type="match status" value="1"/>
</dbReference>
<reference evidence="4 5" key="1">
    <citation type="submission" date="2017-05" db="EMBL/GenBank/DDBJ databases">
        <title>Vagococcus spp. assemblies.</title>
        <authorList>
            <person name="Gulvik C.A."/>
        </authorList>
    </citation>
    <scope>NUCLEOTIDE SEQUENCE [LARGE SCALE GENOMIC DNA]</scope>
    <source>
        <strain evidence="4 5">LMG 24798</strain>
    </source>
</reference>
<keyword evidence="5" id="KW-1185">Reference proteome</keyword>
<feature type="transmembrane region" description="Helical" evidence="3">
    <location>
        <begin position="260"/>
        <end position="282"/>
    </location>
</feature>
<dbReference type="Proteomes" id="UP000286773">
    <property type="component" value="Unassembled WGS sequence"/>
</dbReference>
<feature type="active site" description="Acyl-thioester intermediate" evidence="2">
    <location>
        <position position="221"/>
    </location>
</feature>
<evidence type="ECO:0000256" key="1">
    <source>
        <dbReference type="ARBA" id="ARBA00022801"/>
    </source>
</evidence>
<dbReference type="InterPro" id="IPR005754">
    <property type="entry name" value="Sortase"/>
</dbReference>
<evidence type="ECO:0008006" key="6">
    <source>
        <dbReference type="Google" id="ProtNLM"/>
    </source>
</evidence>
<dbReference type="EMBL" id="NGKC01000002">
    <property type="protein sequence ID" value="RSU13894.1"/>
    <property type="molecule type" value="Genomic_DNA"/>
</dbReference>
<dbReference type="InterPro" id="IPR023365">
    <property type="entry name" value="Sortase_dom-sf"/>
</dbReference>
<dbReference type="CDD" id="cd05827">
    <property type="entry name" value="Sortase_C"/>
    <property type="match status" value="1"/>
</dbReference>
<dbReference type="RefSeq" id="WP_126812296.1">
    <property type="nucleotide sequence ID" value="NZ_NGKC01000002.1"/>
</dbReference>
<evidence type="ECO:0000313" key="4">
    <source>
        <dbReference type="EMBL" id="RSU13894.1"/>
    </source>
</evidence>
<dbReference type="NCBIfam" id="NF033745">
    <property type="entry name" value="class_C_sortase"/>
    <property type="match status" value="1"/>
</dbReference>
<comment type="caution">
    <text evidence="4">The sequence shown here is derived from an EMBL/GenBank/DDBJ whole genome shotgun (WGS) entry which is preliminary data.</text>
</comment>
<evidence type="ECO:0000256" key="2">
    <source>
        <dbReference type="PIRSR" id="PIRSR605754-1"/>
    </source>
</evidence>
<sequence>MKHDDATRQSMHPLKRLGWAIFFFLAGIGMLGYPLLSEKLYDRKISAEMKNYERKVSSENQSLIQAEWDEALAYNERLAGKRLSDAFIAGSGRELPADYAQQLDFPDDTMATIDIPKISVHLPVFHGTSEEVLQKAVGHMESTSLPVGGKGSHSVLTGHTGLAHAKLFTDLEALAEGDLFYVHVLGRTLAYEVDQLKVVEADDLAGIQADAEQDYCTLVTCTPYGINSHRLLVRGKRTDYRPEEKKKIQPLQTKTSAERLIQYAMFMTAGIMGLLIIIVAIAKKRYQDKSGQLKRGQNQ</sequence>
<proteinExistence type="predicted"/>
<dbReference type="OrthoDB" id="1648028at2"/>
<dbReference type="InterPro" id="IPR042002">
    <property type="entry name" value="Sortase_C"/>
</dbReference>
<organism evidence="4 5">
    <name type="scientific">Vagococcus acidifermentans</name>
    <dbReference type="NCBI Taxonomy" id="564710"/>
    <lineage>
        <taxon>Bacteria</taxon>
        <taxon>Bacillati</taxon>
        <taxon>Bacillota</taxon>
        <taxon>Bacilli</taxon>
        <taxon>Lactobacillales</taxon>
        <taxon>Enterococcaceae</taxon>
        <taxon>Vagococcus</taxon>
    </lineage>
</organism>
<dbReference type="GO" id="GO:0016787">
    <property type="term" value="F:hydrolase activity"/>
    <property type="evidence" value="ECO:0007669"/>
    <property type="project" value="UniProtKB-KW"/>
</dbReference>
<keyword evidence="3" id="KW-0472">Membrane</keyword>
<keyword evidence="3" id="KW-1133">Transmembrane helix</keyword>
<evidence type="ECO:0000256" key="3">
    <source>
        <dbReference type="SAM" id="Phobius"/>
    </source>
</evidence>
<evidence type="ECO:0000313" key="5">
    <source>
        <dbReference type="Proteomes" id="UP000286773"/>
    </source>
</evidence>
<dbReference type="Pfam" id="PF04203">
    <property type="entry name" value="Sortase"/>
    <property type="match status" value="1"/>
</dbReference>
<dbReference type="SUPFAM" id="SSF63817">
    <property type="entry name" value="Sortase"/>
    <property type="match status" value="1"/>
</dbReference>
<dbReference type="AlphaFoldDB" id="A0A430B0Q0"/>
<keyword evidence="3" id="KW-0812">Transmembrane</keyword>
<feature type="active site" description="Proton donor/acceptor" evidence="2">
    <location>
        <position position="159"/>
    </location>
</feature>
<dbReference type="Gene3D" id="2.40.260.10">
    <property type="entry name" value="Sortase"/>
    <property type="match status" value="1"/>
</dbReference>